<keyword evidence="2 4" id="KW-0863">Zinc-finger</keyword>
<dbReference type="GO" id="GO:0003723">
    <property type="term" value="F:RNA binding"/>
    <property type="evidence" value="ECO:0007669"/>
    <property type="project" value="InterPro"/>
</dbReference>
<feature type="zinc finger region" description="C3H1-type" evidence="4">
    <location>
        <begin position="421"/>
        <end position="448"/>
    </location>
</feature>
<evidence type="ECO:0000256" key="4">
    <source>
        <dbReference type="PROSITE-ProRule" id="PRU00723"/>
    </source>
</evidence>
<keyword evidence="1 4" id="KW-0479">Metal-binding</keyword>
<dbReference type="EMBL" id="MCFC01000030">
    <property type="protein sequence ID" value="ORY28620.1"/>
    <property type="molecule type" value="Genomic_DNA"/>
</dbReference>
<dbReference type="AlphaFoldDB" id="A0A1Y2B236"/>
<dbReference type="InterPro" id="IPR019496">
    <property type="entry name" value="NUFIP1_cons_dom"/>
</dbReference>
<dbReference type="Pfam" id="PF10453">
    <property type="entry name" value="NUFIP1"/>
    <property type="match status" value="1"/>
</dbReference>
<feature type="compositionally biased region" description="Polar residues" evidence="5">
    <location>
        <begin position="97"/>
        <end position="117"/>
    </location>
</feature>
<protein>
    <recommendedName>
        <fullName evidence="6">C3H1-type domain-containing protein</fullName>
    </recommendedName>
</protein>
<feature type="compositionally biased region" description="Pro residues" evidence="5">
    <location>
        <begin position="46"/>
        <end position="56"/>
    </location>
</feature>
<dbReference type="PANTHER" id="PTHR13309:SF0">
    <property type="entry name" value="FMR1-INTERACTING PROTEIN NUFIP1"/>
    <property type="match status" value="1"/>
</dbReference>
<dbReference type="PANTHER" id="PTHR13309">
    <property type="entry name" value="NUCLEAR FRAGILE X MENTAL RETARDATION PROTEIN INTERACTING PROTEIN 1"/>
    <property type="match status" value="1"/>
</dbReference>
<evidence type="ECO:0000313" key="8">
    <source>
        <dbReference type="Proteomes" id="UP000193986"/>
    </source>
</evidence>
<feature type="region of interest" description="Disordered" evidence="5">
    <location>
        <begin position="223"/>
        <end position="343"/>
    </location>
</feature>
<evidence type="ECO:0000256" key="5">
    <source>
        <dbReference type="SAM" id="MobiDB-lite"/>
    </source>
</evidence>
<evidence type="ECO:0000256" key="1">
    <source>
        <dbReference type="ARBA" id="ARBA00022723"/>
    </source>
</evidence>
<dbReference type="STRING" id="71784.A0A1Y2B236"/>
<dbReference type="Pfam" id="PF00642">
    <property type="entry name" value="zf-CCCH"/>
    <property type="match status" value="1"/>
</dbReference>
<evidence type="ECO:0000256" key="3">
    <source>
        <dbReference type="ARBA" id="ARBA00022833"/>
    </source>
</evidence>
<proteinExistence type="predicted"/>
<feature type="compositionally biased region" description="Low complexity" evidence="5">
    <location>
        <begin position="57"/>
        <end position="83"/>
    </location>
</feature>
<evidence type="ECO:0000259" key="6">
    <source>
        <dbReference type="PROSITE" id="PS50103"/>
    </source>
</evidence>
<dbReference type="OrthoDB" id="273070at2759"/>
<feature type="compositionally biased region" description="Basic and acidic residues" evidence="5">
    <location>
        <begin position="450"/>
        <end position="464"/>
    </location>
</feature>
<feature type="region of interest" description="Disordered" evidence="5">
    <location>
        <begin position="518"/>
        <end position="549"/>
    </location>
</feature>
<keyword evidence="3 4" id="KW-0862">Zinc</keyword>
<organism evidence="7 8">
    <name type="scientific">Naematelia encephala</name>
    <dbReference type="NCBI Taxonomy" id="71784"/>
    <lineage>
        <taxon>Eukaryota</taxon>
        <taxon>Fungi</taxon>
        <taxon>Dikarya</taxon>
        <taxon>Basidiomycota</taxon>
        <taxon>Agaricomycotina</taxon>
        <taxon>Tremellomycetes</taxon>
        <taxon>Tremellales</taxon>
        <taxon>Naemateliaceae</taxon>
        <taxon>Naematelia</taxon>
    </lineage>
</organism>
<dbReference type="SUPFAM" id="SSF90229">
    <property type="entry name" value="CCCH zinc finger"/>
    <property type="match status" value="1"/>
</dbReference>
<name>A0A1Y2B236_9TREE</name>
<dbReference type="GO" id="GO:0005634">
    <property type="term" value="C:nucleus"/>
    <property type="evidence" value="ECO:0007669"/>
    <property type="project" value="TreeGrafter"/>
</dbReference>
<dbReference type="GO" id="GO:0008270">
    <property type="term" value="F:zinc ion binding"/>
    <property type="evidence" value="ECO:0007669"/>
    <property type="project" value="UniProtKB-KW"/>
</dbReference>
<gene>
    <name evidence="7" type="ORF">BCR39DRAFT_199676</name>
</gene>
<evidence type="ECO:0000256" key="2">
    <source>
        <dbReference type="ARBA" id="ARBA00022771"/>
    </source>
</evidence>
<keyword evidence="8" id="KW-1185">Reference proteome</keyword>
<feature type="compositionally biased region" description="Basic and acidic residues" evidence="5">
    <location>
        <begin position="313"/>
        <end position="333"/>
    </location>
</feature>
<comment type="caution">
    <text evidence="7">The sequence shown here is derived from an EMBL/GenBank/DDBJ whole genome shotgun (WGS) entry which is preliminary data.</text>
</comment>
<feature type="compositionally biased region" description="Basic residues" evidence="5">
    <location>
        <begin position="300"/>
        <end position="312"/>
    </location>
</feature>
<evidence type="ECO:0000313" key="7">
    <source>
        <dbReference type="EMBL" id="ORY28620.1"/>
    </source>
</evidence>
<dbReference type="GO" id="GO:0000492">
    <property type="term" value="P:box C/D snoRNP assembly"/>
    <property type="evidence" value="ECO:0007669"/>
    <property type="project" value="TreeGrafter"/>
</dbReference>
<feature type="compositionally biased region" description="Basic and acidic residues" evidence="5">
    <location>
        <begin position="518"/>
        <end position="531"/>
    </location>
</feature>
<dbReference type="InterPro" id="IPR000571">
    <property type="entry name" value="Znf_CCCH"/>
</dbReference>
<feature type="region of interest" description="Disordered" evidence="5">
    <location>
        <begin position="1"/>
        <end position="151"/>
    </location>
</feature>
<feature type="region of interest" description="Disordered" evidence="5">
    <location>
        <begin position="450"/>
        <end position="475"/>
    </location>
</feature>
<dbReference type="SMART" id="SM00356">
    <property type="entry name" value="ZnF_C3H1"/>
    <property type="match status" value="1"/>
</dbReference>
<dbReference type="InterPro" id="IPR036855">
    <property type="entry name" value="Znf_CCCH_sf"/>
</dbReference>
<dbReference type="Proteomes" id="UP000193986">
    <property type="component" value="Unassembled WGS sequence"/>
</dbReference>
<feature type="region of interest" description="Disordered" evidence="5">
    <location>
        <begin position="371"/>
        <end position="410"/>
    </location>
</feature>
<feature type="compositionally biased region" description="Pro residues" evidence="5">
    <location>
        <begin position="9"/>
        <end position="39"/>
    </location>
</feature>
<dbReference type="Gene3D" id="4.10.1000.10">
    <property type="entry name" value="Zinc finger, CCCH-type"/>
    <property type="match status" value="1"/>
</dbReference>
<dbReference type="PROSITE" id="PS50103">
    <property type="entry name" value="ZF_C3H1"/>
    <property type="match status" value="1"/>
</dbReference>
<dbReference type="InParanoid" id="A0A1Y2B236"/>
<feature type="domain" description="C3H1-type" evidence="6">
    <location>
        <begin position="421"/>
        <end position="448"/>
    </location>
</feature>
<feature type="compositionally biased region" description="Basic and acidic residues" evidence="5">
    <location>
        <begin position="234"/>
        <end position="243"/>
    </location>
</feature>
<dbReference type="InterPro" id="IPR039136">
    <property type="entry name" value="NUFIP1-like"/>
</dbReference>
<sequence length="549" mass="60187">MSYGRIPNGLPPRPVAGPSRPPAQTKPPQPQPQPHPPFNPHFGNYPPYPPTPPLPINPYQNATGGYPYPTSTPYQPYPTYGQSLFHQPSATPEGYSYSPTYLHNTYQPQPQPSSHAQNRPAPPPNKRPRPNYPTSNIAVLPSSSSSSSKAWRNCSYPGCKFVGAGEEVEIHEGDRHLIFPAGHAVEKSEEEERFAKINGPAPTIQGTGIRLETEEDISKWIEERRSKWPTQQRLAEKEEDKRAAIARGEMPGRGGRGRGRGGAFGRRNDPASQAEDWGRQVPLDTAAGTWNNNGEAQRGGRGRGRGRGGGRGRGREGDDMGGRGGFRDRDDLGGRSGFRENTQPVVEAVLPEVNKLAASPKIKPAVALGLGDYDSTTESTSNGDIDEHAHIDEKEDVEEKNDGDAGGGSDIVEVPKAQAVDHRPVCKFFAKSGKCRLGEKCRFAHTIHDKPVNSHESHNPDGRRKIPRQPPPKKANVFARPSMLGALLANPIQNTLSQLSQTIRFLVANDMLQDVELRPGEAEERERERNKVVVVDTSESVNQHSEEIQ</sequence>
<accession>A0A1Y2B236</accession>
<feature type="compositionally biased region" description="Polar residues" evidence="5">
    <location>
        <begin position="374"/>
        <end position="383"/>
    </location>
</feature>
<reference evidence="7 8" key="1">
    <citation type="submission" date="2016-07" db="EMBL/GenBank/DDBJ databases">
        <title>Pervasive Adenine N6-methylation of Active Genes in Fungi.</title>
        <authorList>
            <consortium name="DOE Joint Genome Institute"/>
            <person name="Mondo S.J."/>
            <person name="Dannebaum R.O."/>
            <person name="Kuo R.C."/>
            <person name="Labutti K."/>
            <person name="Haridas S."/>
            <person name="Kuo A."/>
            <person name="Salamov A."/>
            <person name="Ahrendt S.R."/>
            <person name="Lipzen A."/>
            <person name="Sullivan W."/>
            <person name="Andreopoulos W.B."/>
            <person name="Clum A."/>
            <person name="Lindquist E."/>
            <person name="Daum C."/>
            <person name="Ramamoorthy G.K."/>
            <person name="Gryganskyi A."/>
            <person name="Culley D."/>
            <person name="Magnuson J.K."/>
            <person name="James T.Y."/>
            <person name="O'Malley M.A."/>
            <person name="Stajich J.E."/>
            <person name="Spatafora J.W."/>
            <person name="Visel A."/>
            <person name="Grigoriev I.V."/>
        </authorList>
    </citation>
    <scope>NUCLEOTIDE SEQUENCE [LARGE SCALE GENOMIC DNA]</scope>
    <source>
        <strain evidence="7 8">68-887.2</strain>
    </source>
</reference>